<dbReference type="PROSITE" id="PS50943">
    <property type="entry name" value="HTH_CROC1"/>
    <property type="match status" value="1"/>
</dbReference>
<dbReference type="AlphaFoldDB" id="A0A1H3WRW0"/>
<accession>A0A1H3WRW0</accession>
<dbReference type="GO" id="GO:0016070">
    <property type="term" value="P:RNA metabolic process"/>
    <property type="evidence" value="ECO:0007669"/>
    <property type="project" value="InterPro"/>
</dbReference>
<feature type="domain" description="HTH cro/C1-type" evidence="1">
    <location>
        <begin position="76"/>
        <end position="101"/>
    </location>
</feature>
<dbReference type="Proteomes" id="UP000187280">
    <property type="component" value="Unassembled WGS sequence"/>
</dbReference>
<dbReference type="EMBL" id="FNQS01000001">
    <property type="protein sequence ID" value="SDZ88928.1"/>
    <property type="molecule type" value="Genomic_DNA"/>
</dbReference>
<reference evidence="2 3" key="1">
    <citation type="submission" date="2016-10" db="EMBL/GenBank/DDBJ databases">
        <authorList>
            <person name="de Groot N.N."/>
        </authorList>
    </citation>
    <scope>NUCLEOTIDE SEQUENCE [LARGE SCALE GENOMIC DNA]</scope>
    <source>
        <strain evidence="2 3">ATCC 29281</strain>
    </source>
</reference>
<dbReference type="GO" id="GO:0003723">
    <property type="term" value="F:RNA binding"/>
    <property type="evidence" value="ECO:0007669"/>
    <property type="project" value="InterPro"/>
</dbReference>
<name>A0A1H3WRW0_9GAMM</name>
<dbReference type="NCBIfam" id="NF041951">
    <property type="entry name" value="phage_RstR"/>
    <property type="match status" value="1"/>
</dbReference>
<protein>
    <submittedName>
        <fullName evidence="2">Toxin SymE, type I toxin-antitoxin system</fullName>
    </submittedName>
</protein>
<evidence type="ECO:0000313" key="2">
    <source>
        <dbReference type="EMBL" id="SDZ88928.1"/>
    </source>
</evidence>
<keyword evidence="3" id="KW-1185">Reference proteome</keyword>
<dbReference type="Pfam" id="PF08845">
    <property type="entry name" value="SymE_toxin"/>
    <property type="match status" value="1"/>
</dbReference>
<gene>
    <name evidence="2" type="ORF">SAMN02982996_00576</name>
</gene>
<dbReference type="InterPro" id="IPR049639">
    <property type="entry name" value="RstR"/>
</dbReference>
<dbReference type="InterPro" id="IPR001387">
    <property type="entry name" value="Cro/C1-type_HTH"/>
</dbReference>
<dbReference type="InterPro" id="IPR014944">
    <property type="entry name" value="Toxin_SymE-like"/>
</dbReference>
<dbReference type="GO" id="GO:0016788">
    <property type="term" value="F:hydrolase activity, acting on ester bonds"/>
    <property type="evidence" value="ECO:0007669"/>
    <property type="project" value="InterPro"/>
</dbReference>
<organism evidence="2 3">
    <name type="scientific">Lonsdalea quercina</name>
    <dbReference type="NCBI Taxonomy" id="71657"/>
    <lineage>
        <taxon>Bacteria</taxon>
        <taxon>Pseudomonadati</taxon>
        <taxon>Pseudomonadota</taxon>
        <taxon>Gammaproteobacteria</taxon>
        <taxon>Enterobacterales</taxon>
        <taxon>Pectobacteriaceae</taxon>
        <taxon>Lonsdalea</taxon>
    </lineage>
</organism>
<evidence type="ECO:0000259" key="1">
    <source>
        <dbReference type="PROSITE" id="PS50943"/>
    </source>
</evidence>
<dbReference type="GO" id="GO:0005737">
    <property type="term" value="C:cytoplasm"/>
    <property type="evidence" value="ECO:0007669"/>
    <property type="project" value="InterPro"/>
</dbReference>
<sequence>MSFMLFLIFCRAVLDTSIGVMHQRCSRAPLHQGHFKCSYNLMRMHTLMHTLFFCLSRPKNRHTRVTVSPGACACNEAGSAHPTLDALIRLAKVLHVSLDGLVFDDHERGPSDDLALQFEAVSGMPEEERRIIKALLDGMILKYQAKKITERGCKSEPAIPPALRRRKVGYVSRRHADRNDMTRYYSRSPSLHLKGHWLEAARFGTDTPVVITVEHGQLLIRTVAE</sequence>
<proteinExistence type="predicted"/>
<evidence type="ECO:0000313" key="3">
    <source>
        <dbReference type="Proteomes" id="UP000187280"/>
    </source>
</evidence>
<dbReference type="STRING" id="71657.SAMN02982996_00576"/>